<dbReference type="InterPro" id="IPR001356">
    <property type="entry name" value="HD"/>
</dbReference>
<protein>
    <submittedName>
        <fullName evidence="15">LIM/homeobox protein Awh</fullName>
    </submittedName>
</protein>
<keyword evidence="3" id="KW-0677">Repeat</keyword>
<evidence type="ECO:0000256" key="12">
    <source>
        <dbReference type="SAM" id="MobiDB-lite"/>
    </source>
</evidence>
<dbReference type="AlphaFoldDB" id="A0A4E0R0Z9"/>
<reference evidence="15" key="1">
    <citation type="submission" date="2019-03" db="EMBL/GenBank/DDBJ databases">
        <title>Improved annotation for the trematode Fasciola hepatica.</title>
        <authorList>
            <person name="Choi Y.-J."/>
            <person name="Martin J."/>
            <person name="Mitreva M."/>
        </authorList>
    </citation>
    <scope>NUCLEOTIDE SEQUENCE [LARGE SCALE GENOMIC DNA]</scope>
</reference>
<comment type="caution">
    <text evidence="15">The sequence shown here is derived from an EMBL/GenBank/DDBJ whole genome shotgun (WGS) entry which is preliminary data.</text>
</comment>
<keyword evidence="4 10" id="KW-0862">Zinc</keyword>
<dbReference type="InterPro" id="IPR001781">
    <property type="entry name" value="Znf_LIM"/>
</dbReference>
<dbReference type="Gene3D" id="1.10.10.60">
    <property type="entry name" value="Homeodomain-like"/>
    <property type="match status" value="1"/>
</dbReference>
<comment type="subcellular location">
    <subcellularLocation>
        <location evidence="1 9 11">Nucleus</location>
    </subcellularLocation>
</comment>
<name>A0A4E0R0Z9_FASHE</name>
<dbReference type="SMART" id="SM00132">
    <property type="entry name" value="LIM"/>
    <property type="match status" value="1"/>
</dbReference>
<dbReference type="GO" id="GO:0000977">
    <property type="term" value="F:RNA polymerase II transcription regulatory region sequence-specific DNA binding"/>
    <property type="evidence" value="ECO:0007669"/>
    <property type="project" value="TreeGrafter"/>
</dbReference>
<feature type="region of interest" description="Disordered" evidence="12">
    <location>
        <begin position="76"/>
        <end position="97"/>
    </location>
</feature>
<evidence type="ECO:0000256" key="6">
    <source>
        <dbReference type="ARBA" id="ARBA00023125"/>
    </source>
</evidence>
<evidence type="ECO:0000256" key="8">
    <source>
        <dbReference type="ARBA" id="ARBA00023242"/>
    </source>
</evidence>
<dbReference type="SMART" id="SM00389">
    <property type="entry name" value="HOX"/>
    <property type="match status" value="1"/>
</dbReference>
<dbReference type="Proteomes" id="UP000230066">
    <property type="component" value="Unassembled WGS sequence"/>
</dbReference>
<evidence type="ECO:0000259" key="13">
    <source>
        <dbReference type="PROSITE" id="PS50023"/>
    </source>
</evidence>
<evidence type="ECO:0000256" key="10">
    <source>
        <dbReference type="PROSITE-ProRule" id="PRU00125"/>
    </source>
</evidence>
<proteinExistence type="predicted"/>
<gene>
    <name evidence="15" type="ORF">D915_008392</name>
</gene>
<keyword evidence="6 9" id="KW-0238">DNA-binding</keyword>
<evidence type="ECO:0000256" key="7">
    <source>
        <dbReference type="ARBA" id="ARBA00023155"/>
    </source>
</evidence>
<dbReference type="PROSITE" id="PS50023">
    <property type="entry name" value="LIM_DOMAIN_2"/>
    <property type="match status" value="1"/>
</dbReference>
<keyword evidence="16" id="KW-1185">Reference proteome</keyword>
<organism evidence="15 16">
    <name type="scientific">Fasciola hepatica</name>
    <name type="common">Liver fluke</name>
    <dbReference type="NCBI Taxonomy" id="6192"/>
    <lineage>
        <taxon>Eukaryota</taxon>
        <taxon>Metazoa</taxon>
        <taxon>Spiralia</taxon>
        <taxon>Lophotrochozoa</taxon>
        <taxon>Platyhelminthes</taxon>
        <taxon>Trematoda</taxon>
        <taxon>Digenea</taxon>
        <taxon>Plagiorchiida</taxon>
        <taxon>Echinostomata</taxon>
        <taxon>Echinostomatoidea</taxon>
        <taxon>Fasciolidae</taxon>
        <taxon>Fasciola</taxon>
    </lineage>
</organism>
<keyword evidence="8 9" id="KW-0539">Nucleus</keyword>
<dbReference type="GO" id="GO:0046872">
    <property type="term" value="F:metal ion binding"/>
    <property type="evidence" value="ECO:0007669"/>
    <property type="project" value="UniProtKB-KW"/>
</dbReference>
<feature type="domain" description="Homeobox" evidence="14">
    <location>
        <begin position="391"/>
        <end position="451"/>
    </location>
</feature>
<evidence type="ECO:0000256" key="3">
    <source>
        <dbReference type="ARBA" id="ARBA00022737"/>
    </source>
</evidence>
<keyword evidence="2 10" id="KW-0479">Metal-binding</keyword>
<dbReference type="GO" id="GO:0000981">
    <property type="term" value="F:DNA-binding transcription factor activity, RNA polymerase II-specific"/>
    <property type="evidence" value="ECO:0007669"/>
    <property type="project" value="TreeGrafter"/>
</dbReference>
<dbReference type="PROSITE" id="PS00478">
    <property type="entry name" value="LIM_DOMAIN_1"/>
    <property type="match status" value="1"/>
</dbReference>
<dbReference type="Pfam" id="PF00046">
    <property type="entry name" value="Homeodomain"/>
    <property type="match status" value="1"/>
</dbReference>
<evidence type="ECO:0000256" key="2">
    <source>
        <dbReference type="ARBA" id="ARBA00022723"/>
    </source>
</evidence>
<keyword evidence="5 10" id="KW-0440">LIM domain</keyword>
<evidence type="ECO:0000313" key="15">
    <source>
        <dbReference type="EMBL" id="THD20983.1"/>
    </source>
</evidence>
<evidence type="ECO:0000256" key="11">
    <source>
        <dbReference type="RuleBase" id="RU000682"/>
    </source>
</evidence>
<evidence type="ECO:0000256" key="9">
    <source>
        <dbReference type="PROSITE-ProRule" id="PRU00108"/>
    </source>
</evidence>
<dbReference type="InterPro" id="IPR050453">
    <property type="entry name" value="LIM_Homeobox_TF"/>
</dbReference>
<evidence type="ECO:0000256" key="5">
    <source>
        <dbReference type="ARBA" id="ARBA00023038"/>
    </source>
</evidence>
<evidence type="ECO:0000256" key="4">
    <source>
        <dbReference type="ARBA" id="ARBA00022833"/>
    </source>
</evidence>
<dbReference type="Pfam" id="PF00412">
    <property type="entry name" value="LIM"/>
    <property type="match status" value="1"/>
</dbReference>
<keyword evidence="7 9" id="KW-0371">Homeobox</keyword>
<dbReference type="CDD" id="cd00086">
    <property type="entry name" value="homeodomain"/>
    <property type="match status" value="1"/>
</dbReference>
<dbReference type="PANTHER" id="PTHR24208:SF127">
    <property type="entry name" value="LIM_HOMEOBOX PROTEIN AWH"/>
    <property type="match status" value="1"/>
</dbReference>
<accession>A0A4E0R0Z9</accession>
<feature type="domain" description="LIM zinc-binding" evidence="13">
    <location>
        <begin position="162"/>
        <end position="224"/>
    </location>
</feature>
<dbReference type="PANTHER" id="PTHR24208">
    <property type="entry name" value="LIM/HOMEOBOX PROTEIN LHX"/>
    <property type="match status" value="1"/>
</dbReference>
<dbReference type="InterPro" id="IPR009057">
    <property type="entry name" value="Homeodomain-like_sf"/>
</dbReference>
<dbReference type="GO" id="GO:0005634">
    <property type="term" value="C:nucleus"/>
    <property type="evidence" value="ECO:0007669"/>
    <property type="project" value="UniProtKB-SubCell"/>
</dbReference>
<feature type="DNA-binding region" description="Homeobox" evidence="9">
    <location>
        <begin position="393"/>
        <end position="452"/>
    </location>
</feature>
<dbReference type="SUPFAM" id="SSF46689">
    <property type="entry name" value="Homeodomain-like"/>
    <property type="match status" value="1"/>
</dbReference>
<evidence type="ECO:0000313" key="16">
    <source>
        <dbReference type="Proteomes" id="UP000230066"/>
    </source>
</evidence>
<dbReference type="PROSITE" id="PS50071">
    <property type="entry name" value="HOMEOBOX_2"/>
    <property type="match status" value="1"/>
</dbReference>
<dbReference type="EMBL" id="JXXN02003977">
    <property type="protein sequence ID" value="THD20983.1"/>
    <property type="molecule type" value="Genomic_DNA"/>
</dbReference>
<feature type="compositionally biased region" description="Basic and acidic residues" evidence="12">
    <location>
        <begin position="84"/>
        <end position="97"/>
    </location>
</feature>
<dbReference type="Gene3D" id="2.10.110.10">
    <property type="entry name" value="Cysteine Rich Protein"/>
    <property type="match status" value="2"/>
</dbReference>
<evidence type="ECO:0000256" key="1">
    <source>
        <dbReference type="ARBA" id="ARBA00004123"/>
    </source>
</evidence>
<sequence>MKLPDSRTFIVQTSVMDLQSNLKEHTKLHPEMNAIPFCRGCVRPILDRTLLLLLPCWNQNSLSAQLDMNGTETRFNAKSSQRYPRAENQENRRPLRECQDSPTDWRWTFREHSPTNFGTIDCYHAECLSCCECGGRLTATDKRCWKVRDYQVICRPCRIRLTHCGRCRLRVTNDVWVHKLDRLPFHIPCLKCSQCSRQLRQGDRCGLFEDRLLCVEHFLTATSDRNMAGRDDVGGRVEQNLLGCNSDEVGRSEDQKELMKHDSVGFRAETKLSENLNMRETELKISQSTHPSFPVVSTEQLGSITTPESDTIFTANSSQTRTEAPMPVLITVKSDASVGLDAWYGSEPLEHPVVPRESMSAPHGSTECALPVPEAGHSVDSSTSSGCSVHSKSKRIRTSFTPDQLAILQANFDIEANPDGQELERIANVARLNKRVTQVWFQNARARKKKIECKGIGSLTSMPFNPSVYYLQEASNSEDYFDANDEPLLTLVEQNQIMIGDSSGTLLSPYITPMGAFPTTPTVVAVTGATVSVPEGPNEVGVTVPFTGINFSTSNMTESDPLPRKYLGMDTDQPDAVDRVYSILNSMKTMTAQRFPGSAMKEAHMLPAKRPDSINLPTIWSSLSGAQARLTGNPNVNNESFIGKFTTENAPSFGDMEMQDTFSLPSGRCLNDEVLSDEPTSARRITTDSIRAMAVFSRV</sequence>
<dbReference type="GO" id="GO:0030182">
    <property type="term" value="P:neuron differentiation"/>
    <property type="evidence" value="ECO:0007669"/>
    <property type="project" value="TreeGrafter"/>
</dbReference>
<evidence type="ECO:0000259" key="14">
    <source>
        <dbReference type="PROSITE" id="PS50071"/>
    </source>
</evidence>